<evidence type="ECO:0000313" key="8">
    <source>
        <dbReference type="Proteomes" id="UP000069620"/>
    </source>
</evidence>
<reference evidence="8" key="1">
    <citation type="journal article" date="2016" name="Genome Announc.">
        <title>Draft Genome Sequences of Five Rapidly Growing Mycobacterium Species, M. thermoresistibile, M. fortuitum subsp. acetamidolyticum, M. canariasense, M. brisbanense, and M. novocastrense.</title>
        <authorList>
            <person name="Katahira K."/>
            <person name="Ogura Y."/>
            <person name="Gotoh Y."/>
            <person name="Hayashi T."/>
        </authorList>
    </citation>
    <scope>NUCLEOTIDE SEQUENCE [LARGE SCALE GENOMIC DNA]</scope>
    <source>
        <strain evidence="8">JCM15654</strain>
    </source>
</reference>
<evidence type="ECO:0000256" key="3">
    <source>
        <dbReference type="ARBA" id="ARBA00022692"/>
    </source>
</evidence>
<reference evidence="8" key="2">
    <citation type="submission" date="2016-02" db="EMBL/GenBank/DDBJ databases">
        <title>Draft genome sequence of five rapidly growing Mycobacterium species.</title>
        <authorList>
            <person name="Katahira K."/>
            <person name="Gotou Y."/>
            <person name="Iida K."/>
            <person name="Ogura Y."/>
            <person name="Hayashi T."/>
        </authorList>
    </citation>
    <scope>NUCLEOTIDE SEQUENCE [LARGE SCALE GENOMIC DNA]</scope>
    <source>
        <strain evidence="8">JCM15654</strain>
    </source>
</reference>
<dbReference type="Proteomes" id="UP000069620">
    <property type="component" value="Unassembled WGS sequence"/>
</dbReference>
<sequence>MTATNTASAVRRGGRVLTWVWLILSVLTVMSWWIGPVRSPGIPHASVPITVVVLALGAIKCRMVIRYFMEVRSAPMWLRVVTDAWLVLLWGAVLAIYAW</sequence>
<dbReference type="RefSeq" id="WP_234792336.1">
    <property type="nucleotide sequence ID" value="NZ_BCSX01000056.1"/>
</dbReference>
<feature type="transmembrane region" description="Helical" evidence="6">
    <location>
        <begin position="41"/>
        <end position="59"/>
    </location>
</feature>
<keyword evidence="4 6" id="KW-1133">Transmembrane helix</keyword>
<keyword evidence="3 6" id="KW-0812">Transmembrane</keyword>
<evidence type="ECO:0000256" key="6">
    <source>
        <dbReference type="SAM" id="Phobius"/>
    </source>
</evidence>
<evidence type="ECO:0000256" key="4">
    <source>
        <dbReference type="ARBA" id="ARBA00022989"/>
    </source>
</evidence>
<feature type="transmembrane region" description="Helical" evidence="6">
    <location>
        <begin position="80"/>
        <end position="98"/>
    </location>
</feature>
<keyword evidence="2" id="KW-1003">Cell membrane</keyword>
<dbReference type="EMBL" id="BCSX01000056">
    <property type="protein sequence ID" value="GAS92613.1"/>
    <property type="molecule type" value="Genomic_DNA"/>
</dbReference>
<dbReference type="AlphaFoldDB" id="A0A124E155"/>
<organism evidence="7 8">
    <name type="scientific">Mycolicibacterium brisbanense</name>
    <dbReference type="NCBI Taxonomy" id="146020"/>
    <lineage>
        <taxon>Bacteria</taxon>
        <taxon>Bacillati</taxon>
        <taxon>Actinomycetota</taxon>
        <taxon>Actinomycetes</taxon>
        <taxon>Mycobacteriales</taxon>
        <taxon>Mycobacteriaceae</taxon>
        <taxon>Mycolicibacterium</taxon>
    </lineage>
</organism>
<evidence type="ECO:0000256" key="2">
    <source>
        <dbReference type="ARBA" id="ARBA00022475"/>
    </source>
</evidence>
<comment type="caution">
    <text evidence="7">The sequence shown here is derived from an EMBL/GenBank/DDBJ whole genome shotgun (WGS) entry which is preliminary data.</text>
</comment>
<dbReference type="InterPro" id="IPR005171">
    <property type="entry name" value="Cyt_c_oxidase_su4_prok"/>
</dbReference>
<accession>A0A124E155</accession>
<proteinExistence type="predicted"/>
<name>A0A124E155_9MYCO</name>
<keyword evidence="5 6" id="KW-0472">Membrane</keyword>
<gene>
    <name evidence="7" type="ORF">RMCB_6709</name>
</gene>
<evidence type="ECO:0000313" key="7">
    <source>
        <dbReference type="EMBL" id="GAS92613.1"/>
    </source>
</evidence>
<comment type="subcellular location">
    <subcellularLocation>
        <location evidence="1">Cell membrane</location>
        <topology evidence="1">Multi-pass membrane protein</topology>
    </subcellularLocation>
</comment>
<dbReference type="GO" id="GO:0005886">
    <property type="term" value="C:plasma membrane"/>
    <property type="evidence" value="ECO:0007669"/>
    <property type="project" value="UniProtKB-SubCell"/>
</dbReference>
<evidence type="ECO:0000256" key="5">
    <source>
        <dbReference type="ARBA" id="ARBA00023136"/>
    </source>
</evidence>
<dbReference type="STRING" id="146020.RMCB_6709"/>
<feature type="transmembrane region" description="Helical" evidence="6">
    <location>
        <begin position="16"/>
        <end position="35"/>
    </location>
</feature>
<keyword evidence="8" id="KW-1185">Reference proteome</keyword>
<dbReference type="Pfam" id="PF03626">
    <property type="entry name" value="COX4_pro"/>
    <property type="match status" value="1"/>
</dbReference>
<protein>
    <recommendedName>
        <fullName evidence="9">Prokaryotic cytochrome C oxidase subunit IV family protein</fullName>
    </recommendedName>
</protein>
<evidence type="ECO:0000256" key="1">
    <source>
        <dbReference type="ARBA" id="ARBA00004651"/>
    </source>
</evidence>
<evidence type="ECO:0008006" key="9">
    <source>
        <dbReference type="Google" id="ProtNLM"/>
    </source>
</evidence>